<dbReference type="Pfam" id="PF08590">
    <property type="entry name" value="DUF1771"/>
    <property type="match status" value="1"/>
</dbReference>
<dbReference type="WBParaSite" id="TMUE_2000010021.1">
    <property type="protein sequence ID" value="TMUE_2000010021.1"/>
    <property type="gene ID" value="WBGene00294575"/>
</dbReference>
<dbReference type="SUPFAM" id="SSF52540">
    <property type="entry name" value="P-loop containing nucleoside triphosphate hydrolases"/>
    <property type="match status" value="1"/>
</dbReference>
<feature type="compositionally biased region" description="Basic and acidic residues" evidence="1">
    <location>
        <begin position="498"/>
        <end position="508"/>
    </location>
</feature>
<evidence type="ECO:0000313" key="3">
    <source>
        <dbReference type="Proteomes" id="UP000046395"/>
    </source>
</evidence>
<evidence type="ECO:0000313" key="4">
    <source>
        <dbReference type="WBParaSite" id="TMUE_2000010021.1"/>
    </source>
</evidence>
<dbReference type="PROSITE" id="PS50828">
    <property type="entry name" value="SMR"/>
    <property type="match status" value="1"/>
</dbReference>
<feature type="domain" description="Smr" evidence="2">
    <location>
        <begin position="771"/>
        <end position="841"/>
    </location>
</feature>
<dbReference type="PANTHER" id="PTHR46535">
    <property type="entry name" value="NEDD4-BINDING PROTEIN 2"/>
    <property type="match status" value="1"/>
</dbReference>
<dbReference type="InterPro" id="IPR013899">
    <property type="entry name" value="DUF1771"/>
</dbReference>
<evidence type="ECO:0000259" key="2">
    <source>
        <dbReference type="PROSITE" id="PS50828"/>
    </source>
</evidence>
<organism evidence="3 4">
    <name type="scientific">Trichuris muris</name>
    <name type="common">Mouse whipworm</name>
    <dbReference type="NCBI Taxonomy" id="70415"/>
    <lineage>
        <taxon>Eukaryota</taxon>
        <taxon>Metazoa</taxon>
        <taxon>Ecdysozoa</taxon>
        <taxon>Nematoda</taxon>
        <taxon>Enoplea</taxon>
        <taxon>Dorylaimia</taxon>
        <taxon>Trichinellida</taxon>
        <taxon>Trichuridae</taxon>
        <taxon>Trichuris</taxon>
    </lineage>
</organism>
<keyword evidence="3" id="KW-1185">Reference proteome</keyword>
<feature type="region of interest" description="Disordered" evidence="1">
    <location>
        <begin position="497"/>
        <end position="529"/>
    </location>
</feature>
<dbReference type="AlphaFoldDB" id="A0A5S6QRP2"/>
<dbReference type="Gene3D" id="3.40.50.300">
    <property type="entry name" value="P-loop containing nucleotide triphosphate hydrolases"/>
    <property type="match status" value="1"/>
</dbReference>
<dbReference type="Gene3D" id="3.30.1370.110">
    <property type="match status" value="1"/>
</dbReference>
<dbReference type="Pfam" id="PF13671">
    <property type="entry name" value="AAA_33"/>
    <property type="match status" value="1"/>
</dbReference>
<feature type="region of interest" description="Disordered" evidence="1">
    <location>
        <begin position="675"/>
        <end position="696"/>
    </location>
</feature>
<dbReference type="InterPro" id="IPR002625">
    <property type="entry name" value="Smr_dom"/>
</dbReference>
<dbReference type="GO" id="GO:0005634">
    <property type="term" value="C:nucleus"/>
    <property type="evidence" value="ECO:0007669"/>
    <property type="project" value="TreeGrafter"/>
</dbReference>
<dbReference type="CDD" id="cd14279">
    <property type="entry name" value="CUE"/>
    <property type="match status" value="2"/>
</dbReference>
<dbReference type="Gene3D" id="1.10.8.10">
    <property type="entry name" value="DNA helicase RuvA subunit, C-terminal domain"/>
    <property type="match status" value="1"/>
</dbReference>
<dbReference type="SUPFAM" id="SSF160443">
    <property type="entry name" value="SMR domain-like"/>
    <property type="match status" value="1"/>
</dbReference>
<dbReference type="Pfam" id="PF01713">
    <property type="entry name" value="Smr"/>
    <property type="match status" value="1"/>
</dbReference>
<name>A0A5S6QRP2_TRIMR</name>
<dbReference type="SMART" id="SM01162">
    <property type="entry name" value="DUF1771"/>
    <property type="match status" value="1"/>
</dbReference>
<dbReference type="InterPro" id="IPR027417">
    <property type="entry name" value="P-loop_NTPase"/>
</dbReference>
<dbReference type="PANTHER" id="PTHR46535:SF1">
    <property type="entry name" value="NEDD4-BINDING PROTEIN 2"/>
    <property type="match status" value="1"/>
</dbReference>
<proteinExistence type="predicted"/>
<feature type="compositionally biased region" description="Low complexity" evidence="1">
    <location>
        <begin position="515"/>
        <end position="527"/>
    </location>
</feature>
<protein>
    <submittedName>
        <fullName evidence="4">Smr domain-containing protein</fullName>
    </submittedName>
</protein>
<dbReference type="STRING" id="70415.A0A5S6QRP2"/>
<dbReference type="InterPro" id="IPR052772">
    <property type="entry name" value="Endo/PolyKinase_Domain-Protein"/>
</dbReference>
<dbReference type="Proteomes" id="UP000046395">
    <property type="component" value="Unassembled WGS sequence"/>
</dbReference>
<dbReference type="InterPro" id="IPR036063">
    <property type="entry name" value="Smr_dom_sf"/>
</dbReference>
<dbReference type="GO" id="GO:0004519">
    <property type="term" value="F:endonuclease activity"/>
    <property type="evidence" value="ECO:0007669"/>
    <property type="project" value="TreeGrafter"/>
</dbReference>
<dbReference type="SMART" id="SM00463">
    <property type="entry name" value="SMR"/>
    <property type="match status" value="1"/>
</dbReference>
<sequence length="841" mass="93456">MNSNPFGCPRLPPPFNPFKPPPMAVRANLCDNASWQAVRNRNGSRRGEPGQKRLSDVEKISNAIGCGCKVTVILRGVPGSGKTTLAMKLTQMNPDSVVCSADEYFKNSDGVYVFDPERLSDAHRFCLQRAVAAMESKVSLIIIDNTNTMRWEMKRYVTSAYRHGYKIFFLEPQTPWKFDAYECASRTVHGVSLSSIQRMISSFEHGVTLADFLEGQIIRPPASYGAPDRRFQRFQRPMMPRSFFAPTLNAAGLFSCGQAGHVASACSPPKETSSNSQKADLVVASSDADPRTLSTNSEQAFPNNECSVWHDAGAGAEQYADPSSTVGCMEDQQESEEGNNKERFLVTDELLPNIREVKLSQLPWSDNLDQFDFPEETIAVADVAIQTCEQFIALSTSAHPRVMNADEPEQFHRGECRTTVVRRFISRIDQSTTADEKESDSDNGSWAVLRDCFPTIMEDDLAHIFESCGRDLQWAINVLLDSGYDYNWRPFRPASEAEEAKTEMKAEESAESEDASSGTEGSAEESSCVMELSPDMAMQLQQMFGFFYRDIPPDLLDSSQLKIRIPMELAFTLYTSWIATQTAEVCGSLEEQCIMDGVLARSLAEEEDESQVKVDPRALSSRLKLQSLLKMFPSIDPDFLENLFHSNGCVLGATIDSVCKKFKLPKPELNNVINLKESSEEESAGRSNAANSEEDDVPTYVSLRAEALHHKSEREYNFKKAQDAYRTGMKSVAYHYAQQAHLHDRKCKDANRQAANAILEYRRSLHPPTTVDLHGLYVPEALAAVSELLSNAGPKQTLKVITGKGTHSSDGPKIGPAVVKYLTQKKLEFSESTPGVILVKT</sequence>
<evidence type="ECO:0000256" key="1">
    <source>
        <dbReference type="SAM" id="MobiDB-lite"/>
    </source>
</evidence>
<accession>A0A5S6QRP2</accession>
<reference evidence="4" key="1">
    <citation type="submission" date="2019-12" db="UniProtKB">
        <authorList>
            <consortium name="WormBaseParasite"/>
        </authorList>
    </citation>
    <scope>IDENTIFICATION</scope>
</reference>